<dbReference type="CDD" id="cd20169">
    <property type="entry name" value="Peptidase_M90_mtfA"/>
    <property type="match status" value="1"/>
</dbReference>
<dbReference type="GO" id="GO:0008237">
    <property type="term" value="F:metallopeptidase activity"/>
    <property type="evidence" value="ECO:0007669"/>
    <property type="project" value="InterPro"/>
</dbReference>
<dbReference type="InterPro" id="IPR010384">
    <property type="entry name" value="MtfA_fam"/>
</dbReference>
<organism evidence="1">
    <name type="scientific">mine drainage metagenome</name>
    <dbReference type="NCBI Taxonomy" id="410659"/>
    <lineage>
        <taxon>unclassified sequences</taxon>
        <taxon>metagenomes</taxon>
        <taxon>ecological metagenomes</taxon>
    </lineage>
</organism>
<protein>
    <submittedName>
        <fullName evidence="1">Protein MtfA</fullName>
    </submittedName>
</protein>
<sequence length="255" mass="29689">MFGLIVFIIVIFLGLKLHIDKQKRIRSFKMPAGTKQLLLEHVAFYRRLNDEQKIVFENRIKDFLQHVTITGVGTVVEDIDRILIASGAIIVIFGFPNWRYNNISEVLLYKDTFNQDYEFEGNDRYILGMVGDGALQRQMLLSQASVRASFQDPADGHNTVIHEFAHLVDKADGSSDGIPEYLLSRPYLMPWINIMHQTIEEMRRYEHSDINFYGATNDAEFFAVVSEYFFERPDELKTNHPELYKLLEQMFQPVN</sequence>
<dbReference type="GO" id="GO:0005829">
    <property type="term" value="C:cytosol"/>
    <property type="evidence" value="ECO:0007669"/>
    <property type="project" value="TreeGrafter"/>
</dbReference>
<name>A0A1J5SXI9_9ZZZZ</name>
<dbReference type="PANTHER" id="PTHR30164">
    <property type="entry name" value="MTFA PEPTIDASE"/>
    <property type="match status" value="1"/>
</dbReference>
<evidence type="ECO:0000313" key="1">
    <source>
        <dbReference type="EMBL" id="OIR13282.1"/>
    </source>
</evidence>
<reference evidence="1" key="1">
    <citation type="submission" date="2016-10" db="EMBL/GenBank/DDBJ databases">
        <title>Sequence of Gallionella enrichment culture.</title>
        <authorList>
            <person name="Poehlein A."/>
            <person name="Muehling M."/>
            <person name="Daniel R."/>
        </authorList>
    </citation>
    <scope>NUCLEOTIDE SEQUENCE</scope>
</reference>
<proteinExistence type="predicted"/>
<dbReference type="SUPFAM" id="SSF55486">
    <property type="entry name" value="Metalloproteases ('zincins'), catalytic domain"/>
    <property type="match status" value="1"/>
</dbReference>
<dbReference type="Pfam" id="PF06167">
    <property type="entry name" value="Peptidase_M90"/>
    <property type="match status" value="1"/>
</dbReference>
<dbReference type="InterPro" id="IPR042252">
    <property type="entry name" value="MtfA_N"/>
</dbReference>
<accession>A0A1J5SXI9</accession>
<dbReference type="InterPro" id="IPR024079">
    <property type="entry name" value="MetalloPept_cat_dom_sf"/>
</dbReference>
<gene>
    <name evidence="1" type="primary">mtfA_3</name>
    <name evidence="1" type="ORF">GALL_56670</name>
</gene>
<dbReference type="PANTHER" id="PTHR30164:SF2">
    <property type="entry name" value="PROTEIN MTFA"/>
    <property type="match status" value="1"/>
</dbReference>
<dbReference type="AlphaFoldDB" id="A0A1J5SXI9"/>
<comment type="caution">
    <text evidence="1">The sequence shown here is derived from an EMBL/GenBank/DDBJ whole genome shotgun (WGS) entry which is preliminary data.</text>
</comment>
<dbReference type="GO" id="GO:0004177">
    <property type="term" value="F:aminopeptidase activity"/>
    <property type="evidence" value="ECO:0007669"/>
    <property type="project" value="TreeGrafter"/>
</dbReference>
<dbReference type="Gene3D" id="1.10.472.150">
    <property type="entry name" value="Glucose-regulated metallo-peptidase M90, N-terminal domain"/>
    <property type="match status" value="1"/>
</dbReference>
<dbReference type="Gene3D" id="3.40.390.10">
    <property type="entry name" value="Collagenase (Catalytic Domain)"/>
    <property type="match status" value="1"/>
</dbReference>
<dbReference type="EMBL" id="MLJW01000015">
    <property type="protein sequence ID" value="OIR13282.1"/>
    <property type="molecule type" value="Genomic_DNA"/>
</dbReference>